<evidence type="ECO:0000256" key="4">
    <source>
        <dbReference type="ARBA" id="ARBA00022692"/>
    </source>
</evidence>
<feature type="transmembrane region" description="Helical" evidence="8">
    <location>
        <begin position="66"/>
        <end position="84"/>
    </location>
</feature>
<dbReference type="PANTHER" id="PTHR33281">
    <property type="entry name" value="UPF0187 PROTEIN YNEE"/>
    <property type="match status" value="1"/>
</dbReference>
<dbReference type="PANTHER" id="PTHR33281:SF19">
    <property type="entry name" value="VOLTAGE-DEPENDENT ANION CHANNEL-FORMING PROTEIN YNEE"/>
    <property type="match status" value="1"/>
</dbReference>
<reference evidence="9 10" key="1">
    <citation type="journal article" date="2012" name="PLoS Pathog.">
        <title>Diverse lifestyles and strategies of plant pathogenesis encoded in the genomes of eighteen Dothideomycetes fungi.</title>
        <authorList>
            <person name="Ohm R.A."/>
            <person name="Feau N."/>
            <person name="Henrissat B."/>
            <person name="Schoch C.L."/>
            <person name="Horwitz B.A."/>
            <person name="Barry K.W."/>
            <person name="Condon B.J."/>
            <person name="Copeland A.C."/>
            <person name="Dhillon B."/>
            <person name="Glaser F."/>
            <person name="Hesse C.N."/>
            <person name="Kosti I."/>
            <person name="LaButti K."/>
            <person name="Lindquist E.A."/>
            <person name="Lucas S."/>
            <person name="Salamov A.A."/>
            <person name="Bradshaw R.E."/>
            <person name="Ciuffetti L."/>
            <person name="Hamelin R.C."/>
            <person name="Kema G.H.J."/>
            <person name="Lawrence C."/>
            <person name="Scott J.A."/>
            <person name="Spatafora J.W."/>
            <person name="Turgeon B.G."/>
            <person name="de Wit P.J.G.M."/>
            <person name="Zhong S."/>
            <person name="Goodwin S.B."/>
            <person name="Grigoriev I.V."/>
        </authorList>
    </citation>
    <scope>NUCLEOTIDE SEQUENCE [LARGE SCALE GENOMIC DNA]</scope>
    <source>
        <strain evidence="9 10">UAMH 10762</strain>
    </source>
</reference>
<evidence type="ECO:0000256" key="3">
    <source>
        <dbReference type="ARBA" id="ARBA00022475"/>
    </source>
</evidence>
<evidence type="ECO:0000256" key="5">
    <source>
        <dbReference type="ARBA" id="ARBA00022989"/>
    </source>
</evidence>
<dbReference type="InterPro" id="IPR044669">
    <property type="entry name" value="YneE/VCCN1/2-like"/>
</dbReference>
<dbReference type="GO" id="GO:0005886">
    <property type="term" value="C:plasma membrane"/>
    <property type="evidence" value="ECO:0007669"/>
    <property type="project" value="UniProtKB-SubCell"/>
</dbReference>
<organism evidence="9 10">
    <name type="scientific">Baudoinia panamericana (strain UAMH 10762)</name>
    <name type="common">Angels' share fungus</name>
    <name type="synonym">Baudoinia compniacensis (strain UAMH 10762)</name>
    <dbReference type="NCBI Taxonomy" id="717646"/>
    <lineage>
        <taxon>Eukaryota</taxon>
        <taxon>Fungi</taxon>
        <taxon>Dikarya</taxon>
        <taxon>Ascomycota</taxon>
        <taxon>Pezizomycotina</taxon>
        <taxon>Dothideomycetes</taxon>
        <taxon>Dothideomycetidae</taxon>
        <taxon>Mycosphaerellales</taxon>
        <taxon>Teratosphaeriaceae</taxon>
        <taxon>Baudoinia</taxon>
    </lineage>
</organism>
<dbReference type="Pfam" id="PF25539">
    <property type="entry name" value="Bestrophin_2"/>
    <property type="match status" value="1"/>
</dbReference>
<evidence type="ECO:0000256" key="8">
    <source>
        <dbReference type="SAM" id="Phobius"/>
    </source>
</evidence>
<keyword evidence="3" id="KW-1003">Cell membrane</keyword>
<dbReference type="AlphaFoldDB" id="M2NLN5"/>
<evidence type="ECO:0000313" key="9">
    <source>
        <dbReference type="EMBL" id="EMD00405.1"/>
    </source>
</evidence>
<dbReference type="KEGG" id="bcom:BAUCODRAFT_163391"/>
<keyword evidence="7 8" id="KW-0472">Membrane</keyword>
<dbReference type="Proteomes" id="UP000011761">
    <property type="component" value="Unassembled WGS sequence"/>
</dbReference>
<evidence type="ECO:0000313" key="10">
    <source>
        <dbReference type="Proteomes" id="UP000011761"/>
    </source>
</evidence>
<keyword evidence="2" id="KW-0813">Transport</keyword>
<dbReference type="OMA" id="FEPYTAY"/>
<evidence type="ECO:0000256" key="7">
    <source>
        <dbReference type="ARBA" id="ARBA00023136"/>
    </source>
</evidence>
<accession>M2NLN5</accession>
<feature type="transmembrane region" description="Helical" evidence="8">
    <location>
        <begin position="301"/>
        <end position="322"/>
    </location>
</feature>
<dbReference type="OrthoDB" id="1368at2759"/>
<dbReference type="GO" id="GO:0005254">
    <property type="term" value="F:chloride channel activity"/>
    <property type="evidence" value="ECO:0007669"/>
    <property type="project" value="InterPro"/>
</dbReference>
<dbReference type="HOGENOM" id="CLU_029790_1_0_1"/>
<dbReference type="RefSeq" id="XP_007671589.1">
    <property type="nucleotide sequence ID" value="XM_007673399.1"/>
</dbReference>
<dbReference type="GeneID" id="19109408"/>
<proteinExistence type="predicted"/>
<feature type="transmembrane region" description="Helical" evidence="8">
    <location>
        <begin position="276"/>
        <end position="295"/>
    </location>
</feature>
<evidence type="ECO:0000256" key="1">
    <source>
        <dbReference type="ARBA" id="ARBA00004651"/>
    </source>
</evidence>
<keyword evidence="10" id="KW-1185">Reference proteome</keyword>
<gene>
    <name evidence="9" type="ORF">BAUCODRAFT_163391</name>
</gene>
<evidence type="ECO:0000256" key="2">
    <source>
        <dbReference type="ARBA" id="ARBA00022448"/>
    </source>
</evidence>
<dbReference type="EMBL" id="KB445550">
    <property type="protein sequence ID" value="EMD00405.1"/>
    <property type="molecule type" value="Genomic_DNA"/>
</dbReference>
<keyword evidence="6" id="KW-0406">Ion transport</keyword>
<name>M2NLN5_BAUPA</name>
<dbReference type="eggNOG" id="ENOG502RZS9">
    <property type="taxonomic scope" value="Eukaryota"/>
</dbReference>
<feature type="transmembrane region" description="Helical" evidence="8">
    <location>
        <begin position="40"/>
        <end position="60"/>
    </location>
</feature>
<protein>
    <submittedName>
        <fullName evidence="9">Uncharacterized protein</fullName>
    </submittedName>
</protein>
<keyword evidence="4 8" id="KW-0812">Transmembrane</keyword>
<keyword evidence="5 8" id="KW-1133">Transmembrane helix</keyword>
<sequence length="424" mass="47324">MGRQQPPELLEEYFHSPRDLQKHSKWPYFLRLHGSVLPKMIVPLLFVAAWATAITCISQLVHNISINPVLVTIMGFVVGLALSFRSTTAYERYMEGRKYWAQLLLASRNIARLVWVHVIERHAESAELGKEDLLGKLAALNLLNAFAISLMHRLRFEPSVEYPDLAPLVANLKTLAAEADQAALRVEQVPLWKSLGLYLGMSFAEDNPRALVKYANQNLGNTPLEILNYLSAYVENIVQNKTFAIGALQGQVMNQLHFMGEALAGVERVVNTPLPVAYSIIYAQITWAYVLALPFQLVYQLHWVAIPGTLLGGYIILGLAAIGRELENPFGHDVSDLPLESFCRELASDIDTLTGRPAPLKVEDWMSGAGAKVMWPMSELGYKAWEAKSVDEIRATLKAKAESVDVKRKRTTTMKMSENLTPSV</sequence>
<evidence type="ECO:0000256" key="6">
    <source>
        <dbReference type="ARBA" id="ARBA00023065"/>
    </source>
</evidence>
<comment type="subcellular location">
    <subcellularLocation>
        <location evidence="1">Cell membrane</location>
        <topology evidence="1">Multi-pass membrane protein</topology>
    </subcellularLocation>
</comment>